<accession>A0A6M3IQR5</accession>
<gene>
    <name evidence="1" type="ORF">MM415B01262_0014</name>
</gene>
<dbReference type="AlphaFoldDB" id="A0A6M3IQR5"/>
<proteinExistence type="predicted"/>
<name>A0A6M3IQR5_9ZZZZ</name>
<reference evidence="1" key="1">
    <citation type="submission" date="2020-03" db="EMBL/GenBank/DDBJ databases">
        <title>The deep terrestrial virosphere.</title>
        <authorList>
            <person name="Holmfeldt K."/>
            <person name="Nilsson E."/>
            <person name="Simone D."/>
            <person name="Lopez-Fernandez M."/>
            <person name="Wu X."/>
            <person name="de Brujin I."/>
            <person name="Lundin D."/>
            <person name="Andersson A."/>
            <person name="Bertilsson S."/>
            <person name="Dopson M."/>
        </authorList>
    </citation>
    <scope>NUCLEOTIDE SEQUENCE</scope>
    <source>
        <strain evidence="1">MM415B01262</strain>
    </source>
</reference>
<sequence>MGERFEEYLKGKKYHQCFSEKRGLSARIDDVFYMFSLLFGIGEMARIDLFHWCSNGLGDFLGADTITPETFCEIMFGRFLPNRIPSIIKKDHKYESRVGTKEYIFEKLNHILDILVDCAKQPLNGLPSDKDFNYWSSKLNLGVKYCSVCNKYFIPFVRETYQEAVNE</sequence>
<evidence type="ECO:0000313" key="1">
    <source>
        <dbReference type="EMBL" id="QJA59614.1"/>
    </source>
</evidence>
<protein>
    <submittedName>
        <fullName evidence="1">Uncharacterized protein</fullName>
    </submittedName>
</protein>
<organism evidence="1">
    <name type="scientific">viral metagenome</name>
    <dbReference type="NCBI Taxonomy" id="1070528"/>
    <lineage>
        <taxon>unclassified sequences</taxon>
        <taxon>metagenomes</taxon>
        <taxon>organismal metagenomes</taxon>
    </lineage>
</organism>
<dbReference type="EMBL" id="MT141377">
    <property type="protein sequence ID" value="QJA59614.1"/>
    <property type="molecule type" value="Genomic_DNA"/>
</dbReference>